<evidence type="ECO:0000259" key="15">
    <source>
        <dbReference type="PROSITE" id="PS50885"/>
    </source>
</evidence>
<evidence type="ECO:0000256" key="6">
    <source>
        <dbReference type="ARBA" id="ARBA00022989"/>
    </source>
</evidence>
<reference evidence="16 17" key="1">
    <citation type="journal article" date="2013" name="Genome Announc.">
        <title>Genome Sequence of Sporolactobacillus laevolacticus DSM442, an Efficient Polymer-Grade D-Lactate Producer from Agricultural Waste Cottonseed as a Nitrogen Source.</title>
        <authorList>
            <person name="Wang H."/>
            <person name="Wang L."/>
            <person name="Ju J."/>
            <person name="Yu B."/>
            <person name="Ma Y."/>
        </authorList>
    </citation>
    <scope>NUCLEOTIDE SEQUENCE [LARGE SCALE GENOMIC DNA]</scope>
    <source>
        <strain evidence="16 17">DSM 442</strain>
    </source>
</reference>
<dbReference type="Pfam" id="PF02743">
    <property type="entry name" value="dCache_1"/>
    <property type="match status" value="1"/>
</dbReference>
<protein>
    <recommendedName>
        <fullName evidence="18">Methyl-accepting chemotaxis protein</fullName>
    </recommendedName>
</protein>
<gene>
    <name evidence="16" type="ORF">P343_17330</name>
</gene>
<dbReference type="PATRIC" id="fig|1395513.3.peg.3515"/>
<dbReference type="InterPro" id="IPR029151">
    <property type="entry name" value="Sensor-like_sf"/>
</dbReference>
<evidence type="ECO:0000313" key="17">
    <source>
        <dbReference type="Proteomes" id="UP000018296"/>
    </source>
</evidence>
<dbReference type="CDD" id="cd12914">
    <property type="entry name" value="PDC1_DGC_like"/>
    <property type="match status" value="1"/>
</dbReference>
<dbReference type="PRINTS" id="PR00260">
    <property type="entry name" value="CHEMTRNSDUCR"/>
</dbReference>
<evidence type="ECO:0000256" key="12">
    <source>
        <dbReference type="SAM" id="MobiDB-lite"/>
    </source>
</evidence>
<keyword evidence="17" id="KW-1185">Reference proteome</keyword>
<accession>V6ITX0</accession>
<dbReference type="GO" id="GO:0004888">
    <property type="term" value="F:transmembrane signaling receptor activity"/>
    <property type="evidence" value="ECO:0007669"/>
    <property type="project" value="InterPro"/>
</dbReference>
<feature type="transmembrane region" description="Helical" evidence="13">
    <location>
        <begin position="12"/>
        <end position="39"/>
    </location>
</feature>
<dbReference type="Pfam" id="PF00672">
    <property type="entry name" value="HAMP"/>
    <property type="match status" value="1"/>
</dbReference>
<keyword evidence="7 13" id="KW-0472">Membrane</keyword>
<feature type="domain" description="Methyl-accepting transducer" evidence="14">
    <location>
        <begin position="369"/>
        <end position="605"/>
    </location>
</feature>
<organism evidence="16 17">
    <name type="scientific">Sporolactobacillus laevolacticus DSM 442</name>
    <dbReference type="NCBI Taxonomy" id="1395513"/>
    <lineage>
        <taxon>Bacteria</taxon>
        <taxon>Bacillati</taxon>
        <taxon>Bacillota</taxon>
        <taxon>Bacilli</taxon>
        <taxon>Bacillales</taxon>
        <taxon>Sporolactobacillaceae</taxon>
        <taxon>Sporolactobacillus</taxon>
    </lineage>
</organism>
<keyword evidence="11" id="KW-0175">Coiled coil</keyword>
<dbReference type="RefSeq" id="WP_023511657.1">
    <property type="nucleotide sequence ID" value="NZ_AWTC01000024.1"/>
</dbReference>
<dbReference type="STRING" id="1395513.P343_17330"/>
<keyword evidence="8 10" id="KW-0807">Transducer</keyword>
<feature type="coiled-coil region" evidence="11">
    <location>
        <begin position="440"/>
        <end position="474"/>
    </location>
</feature>
<feature type="region of interest" description="Disordered" evidence="12">
    <location>
        <begin position="609"/>
        <end position="639"/>
    </location>
</feature>
<evidence type="ECO:0000256" key="5">
    <source>
        <dbReference type="ARBA" id="ARBA00022692"/>
    </source>
</evidence>
<dbReference type="InterPro" id="IPR004090">
    <property type="entry name" value="Chemotax_Me-accpt_rcpt"/>
</dbReference>
<keyword evidence="4" id="KW-0145">Chemotaxis</keyword>
<dbReference type="eggNOG" id="COG0840">
    <property type="taxonomic scope" value="Bacteria"/>
</dbReference>
<dbReference type="EMBL" id="AWTC01000024">
    <property type="protein sequence ID" value="EST10418.1"/>
    <property type="molecule type" value="Genomic_DNA"/>
</dbReference>
<dbReference type="Gene3D" id="3.30.450.20">
    <property type="entry name" value="PAS domain"/>
    <property type="match status" value="2"/>
</dbReference>
<dbReference type="CDD" id="cd11386">
    <property type="entry name" value="MCP_signal"/>
    <property type="match status" value="1"/>
</dbReference>
<comment type="subcellular location">
    <subcellularLocation>
        <location evidence="1">Cell membrane</location>
        <topology evidence="1">Multi-pass membrane protein</topology>
    </subcellularLocation>
</comment>
<evidence type="ECO:0000256" key="8">
    <source>
        <dbReference type="ARBA" id="ARBA00023224"/>
    </source>
</evidence>
<dbReference type="GO" id="GO:0007165">
    <property type="term" value="P:signal transduction"/>
    <property type="evidence" value="ECO:0007669"/>
    <property type="project" value="UniProtKB-KW"/>
</dbReference>
<dbReference type="Gene3D" id="1.10.287.950">
    <property type="entry name" value="Methyl-accepting chemotaxis protein"/>
    <property type="match status" value="1"/>
</dbReference>
<dbReference type="AlphaFoldDB" id="V6ITX0"/>
<dbReference type="SUPFAM" id="SSF58104">
    <property type="entry name" value="Methyl-accepting chemotaxis protein (MCP) signaling domain"/>
    <property type="match status" value="1"/>
</dbReference>
<comment type="similarity">
    <text evidence="9">Belongs to the methyl-accepting chemotaxis (MCP) protein family.</text>
</comment>
<feature type="compositionally biased region" description="Polar residues" evidence="12">
    <location>
        <begin position="610"/>
        <end position="638"/>
    </location>
</feature>
<evidence type="ECO:0000256" key="7">
    <source>
        <dbReference type="ARBA" id="ARBA00023136"/>
    </source>
</evidence>
<feature type="domain" description="HAMP" evidence="15">
    <location>
        <begin position="298"/>
        <end position="350"/>
    </location>
</feature>
<evidence type="ECO:0000256" key="4">
    <source>
        <dbReference type="ARBA" id="ARBA00022500"/>
    </source>
</evidence>
<dbReference type="GO" id="GO:0005886">
    <property type="term" value="C:plasma membrane"/>
    <property type="evidence" value="ECO:0007669"/>
    <property type="project" value="UniProtKB-SubCell"/>
</dbReference>
<dbReference type="Proteomes" id="UP000018296">
    <property type="component" value="Unassembled WGS sequence"/>
</dbReference>
<comment type="caution">
    <text evidence="16">The sequence shown here is derived from an EMBL/GenBank/DDBJ whole genome shotgun (WGS) entry which is preliminary data.</text>
</comment>
<proteinExistence type="inferred from homology"/>
<dbReference type="InterPro" id="IPR033479">
    <property type="entry name" value="dCache_1"/>
</dbReference>
<evidence type="ECO:0008006" key="18">
    <source>
        <dbReference type="Google" id="ProtNLM"/>
    </source>
</evidence>
<evidence type="ECO:0000313" key="16">
    <source>
        <dbReference type="EMBL" id="EST10418.1"/>
    </source>
</evidence>
<keyword evidence="2" id="KW-1003">Cell membrane</keyword>
<evidence type="ECO:0000256" key="2">
    <source>
        <dbReference type="ARBA" id="ARBA00022475"/>
    </source>
</evidence>
<dbReference type="CDD" id="cd06225">
    <property type="entry name" value="HAMP"/>
    <property type="match status" value="1"/>
</dbReference>
<dbReference type="Pfam" id="PF00015">
    <property type="entry name" value="MCPsignal"/>
    <property type="match status" value="1"/>
</dbReference>
<dbReference type="GO" id="GO:0006935">
    <property type="term" value="P:chemotaxis"/>
    <property type="evidence" value="ECO:0007669"/>
    <property type="project" value="UniProtKB-KW"/>
</dbReference>
<evidence type="ECO:0000256" key="11">
    <source>
        <dbReference type="SAM" id="Coils"/>
    </source>
</evidence>
<feature type="transmembrane region" description="Helical" evidence="13">
    <location>
        <begin position="274"/>
        <end position="297"/>
    </location>
</feature>
<dbReference type="PANTHER" id="PTHR32089:SF114">
    <property type="entry name" value="METHYL-ACCEPTING CHEMOTAXIS PROTEIN MCPB"/>
    <property type="match status" value="1"/>
</dbReference>
<evidence type="ECO:0000256" key="10">
    <source>
        <dbReference type="PROSITE-ProRule" id="PRU00284"/>
    </source>
</evidence>
<evidence type="ECO:0000256" key="13">
    <source>
        <dbReference type="SAM" id="Phobius"/>
    </source>
</evidence>
<dbReference type="OrthoDB" id="9760371at2"/>
<evidence type="ECO:0000256" key="9">
    <source>
        <dbReference type="ARBA" id="ARBA00029447"/>
    </source>
</evidence>
<dbReference type="InterPro" id="IPR004089">
    <property type="entry name" value="MCPsignal_dom"/>
</dbReference>
<keyword evidence="6 13" id="KW-1133">Transmembrane helix</keyword>
<dbReference type="PROSITE" id="PS50885">
    <property type="entry name" value="HAMP"/>
    <property type="match status" value="1"/>
</dbReference>
<evidence type="ECO:0000256" key="3">
    <source>
        <dbReference type="ARBA" id="ARBA00022481"/>
    </source>
</evidence>
<evidence type="ECO:0000256" key="1">
    <source>
        <dbReference type="ARBA" id="ARBA00004651"/>
    </source>
</evidence>
<dbReference type="PANTHER" id="PTHR32089">
    <property type="entry name" value="METHYL-ACCEPTING CHEMOTAXIS PROTEIN MCPB"/>
    <property type="match status" value="1"/>
</dbReference>
<dbReference type="InterPro" id="IPR003660">
    <property type="entry name" value="HAMP_dom"/>
</dbReference>
<name>V6ITX0_9BACL</name>
<keyword evidence="5 13" id="KW-0812">Transmembrane</keyword>
<evidence type="ECO:0000259" key="14">
    <source>
        <dbReference type="PROSITE" id="PS50111"/>
    </source>
</evidence>
<keyword evidence="3" id="KW-0488">Methylation</keyword>
<dbReference type="SMART" id="SM00283">
    <property type="entry name" value="MA"/>
    <property type="match status" value="1"/>
</dbReference>
<dbReference type="PROSITE" id="PS50111">
    <property type="entry name" value="CHEMOTAXIS_TRANSDUC_2"/>
    <property type="match status" value="1"/>
</dbReference>
<sequence length="656" mass="71519">MIEKKRRGHAKLRLRFALIFMTVMLVIVPSGMVGTFSYLSAKNEMMRSISGNARNSINILSENINQMIGDQHARINYLANMISADHIKSNSVKALLSSQFHSTKLADNISAADTNGYFLSGNGTKMPKGFDPRTRPWYKLAMASPGKVVLTEPYISASTGHHVVAFARTTKDGKAIINLTIDLSALQKIVKEVRIGKSGYASLYSAENTAMVSKLVKAGKKTPNQARYRKNSGSFFTNQMGVPRQVNFIHNKSTGWVIIGNVSEAEINSDLHKILVQTVIVGLIMAILGTLIALLAVRNIISPMKKILDVSSRVINKDLTQKVNVKSFVEFEHLGEGFNKMIEELRHILNSVGEKAGALASSSEELTASTEESKATIDEIAQSIQQMAVGANDSYKETESTAASTDSIQNQIEQIDGNADHLHHASDDAMNKVEFGKRTLKQTTSQIQIIEEKQEEALKTIEEFTNQVARIEEMNQLIDDIAAQTQLLSLNAAIEAARAGEEGRGFAVVADEIRKLAEQSADSTKKISEVVGLLQVHSTKSMESMKTGSIEINKGLESVNKTADSFENIAESMNSVSKEIQQMTQAIKMIAQETGQVDAAVKNINEAASKVSSESQNASAATEEQSASMEEIASNATALSDMAEELHQIVSSFKTK</sequence>
<dbReference type="SUPFAM" id="SSF103190">
    <property type="entry name" value="Sensory domain-like"/>
    <property type="match status" value="1"/>
</dbReference>